<reference evidence="2 3" key="1">
    <citation type="submission" date="2017-05" db="EMBL/GenBank/DDBJ databases">
        <authorList>
            <person name="Varghese N."/>
            <person name="Submissions S."/>
        </authorList>
    </citation>
    <scope>NUCLEOTIDE SEQUENCE [LARGE SCALE GENOMIC DNA]</scope>
    <source>
        <strain evidence="2 3">DSM 26001</strain>
    </source>
</reference>
<feature type="region of interest" description="Disordered" evidence="1">
    <location>
        <begin position="159"/>
        <end position="190"/>
    </location>
</feature>
<keyword evidence="3" id="KW-1185">Reference proteome</keyword>
<evidence type="ECO:0000313" key="3">
    <source>
        <dbReference type="Proteomes" id="UP001158049"/>
    </source>
</evidence>
<dbReference type="EMBL" id="FXUL01000023">
    <property type="protein sequence ID" value="SMP75758.1"/>
    <property type="molecule type" value="Genomic_DNA"/>
</dbReference>
<organism evidence="2 3">
    <name type="scientific">Noviherbaspirillum suwonense</name>
    <dbReference type="NCBI Taxonomy" id="1224511"/>
    <lineage>
        <taxon>Bacteria</taxon>
        <taxon>Pseudomonadati</taxon>
        <taxon>Pseudomonadota</taxon>
        <taxon>Betaproteobacteria</taxon>
        <taxon>Burkholderiales</taxon>
        <taxon>Oxalobacteraceae</taxon>
        <taxon>Noviherbaspirillum</taxon>
    </lineage>
</organism>
<accession>A0ABY1QNC1</accession>
<protein>
    <recommendedName>
        <fullName evidence="4">Type II secretion system protein GspC N-terminal domain-containing protein</fullName>
    </recommendedName>
</protein>
<name>A0ABY1QNC1_9BURK</name>
<gene>
    <name evidence="2" type="ORF">SAMN06295970_12358</name>
</gene>
<evidence type="ECO:0000256" key="1">
    <source>
        <dbReference type="SAM" id="MobiDB-lite"/>
    </source>
</evidence>
<evidence type="ECO:0008006" key="4">
    <source>
        <dbReference type="Google" id="ProtNLM"/>
    </source>
</evidence>
<sequence>MKCVRLLATGMLIAAIFASGNYWFSHFSKPASLPLAVIPREAQSSLDVTAARNLFGKRVEMLTRRDYKLTGVIFSGAITDRMAIISVNREPAAVVRLGGQLQAGVTLKEVHRFNIILSIEHGDLRVDFPRTAQAPADNYALVENPEPVQVTEAGLAVNQAEEAGRAESPAAATRPAPWGLSRPDPVPGIPAVIRAAPPMR</sequence>
<evidence type="ECO:0000313" key="2">
    <source>
        <dbReference type="EMBL" id="SMP75758.1"/>
    </source>
</evidence>
<proteinExistence type="predicted"/>
<dbReference type="Gene3D" id="2.30.30.830">
    <property type="match status" value="1"/>
</dbReference>
<dbReference type="Proteomes" id="UP001158049">
    <property type="component" value="Unassembled WGS sequence"/>
</dbReference>
<comment type="caution">
    <text evidence="2">The sequence shown here is derived from an EMBL/GenBank/DDBJ whole genome shotgun (WGS) entry which is preliminary data.</text>
</comment>